<gene>
    <name evidence="2" type="ORF">LX83_003283</name>
</gene>
<accession>A0AAE3KGP1</accession>
<feature type="region of interest" description="Disordered" evidence="1">
    <location>
        <begin position="1"/>
        <end position="72"/>
    </location>
</feature>
<dbReference type="EMBL" id="JAMTCK010000007">
    <property type="protein sequence ID" value="MCP2166415.1"/>
    <property type="molecule type" value="Genomic_DNA"/>
</dbReference>
<feature type="compositionally biased region" description="Low complexity" evidence="1">
    <location>
        <begin position="96"/>
        <end position="116"/>
    </location>
</feature>
<evidence type="ECO:0000313" key="2">
    <source>
        <dbReference type="EMBL" id="MCP2166415.1"/>
    </source>
</evidence>
<organism evidence="2 3">
    <name type="scientific">Goodfellowiella coeruleoviolacea</name>
    <dbReference type="NCBI Taxonomy" id="334858"/>
    <lineage>
        <taxon>Bacteria</taxon>
        <taxon>Bacillati</taxon>
        <taxon>Actinomycetota</taxon>
        <taxon>Actinomycetes</taxon>
        <taxon>Pseudonocardiales</taxon>
        <taxon>Pseudonocardiaceae</taxon>
        <taxon>Goodfellowiella</taxon>
    </lineage>
</organism>
<protein>
    <submittedName>
        <fullName evidence="2">Conserved protein YloU, alkaline shock protein (Asp23) family</fullName>
    </submittedName>
</protein>
<evidence type="ECO:0000313" key="3">
    <source>
        <dbReference type="Proteomes" id="UP001206128"/>
    </source>
</evidence>
<name>A0AAE3KGP1_9PSEU</name>
<keyword evidence="3" id="KW-1185">Reference proteome</keyword>
<feature type="region of interest" description="Disordered" evidence="1">
    <location>
        <begin position="86"/>
        <end position="141"/>
    </location>
</feature>
<dbReference type="RefSeq" id="WP_253772267.1">
    <property type="nucleotide sequence ID" value="NZ_JAMTCK010000007.1"/>
</dbReference>
<evidence type="ECO:0000256" key="1">
    <source>
        <dbReference type="SAM" id="MobiDB-lite"/>
    </source>
</evidence>
<reference evidence="2" key="1">
    <citation type="submission" date="2022-06" db="EMBL/GenBank/DDBJ databases">
        <title>Genomic Encyclopedia of Archaeal and Bacterial Type Strains, Phase II (KMG-II): from individual species to whole genera.</title>
        <authorList>
            <person name="Goeker M."/>
        </authorList>
    </citation>
    <scope>NUCLEOTIDE SEQUENCE</scope>
    <source>
        <strain evidence="2">DSM 43935</strain>
    </source>
</reference>
<comment type="caution">
    <text evidence="2">The sequence shown here is derived from an EMBL/GenBank/DDBJ whole genome shotgun (WGS) entry which is preliminary data.</text>
</comment>
<proteinExistence type="predicted"/>
<feature type="compositionally biased region" description="Low complexity" evidence="1">
    <location>
        <begin position="38"/>
        <end position="56"/>
    </location>
</feature>
<dbReference type="AlphaFoldDB" id="A0AAE3KGP1"/>
<sequence>MSTGHAGRSRGHDAGRTRPARPWRVPGQPGEPRPAPAEPARAEPAPAQSAPAKSAPVGSAAESADPADRGALRIDHTVLRRIVEHTADQVPGTLSGGSAAAGGRAVPGARARLSGRGTEGRGTKGRGTGGRGTEGRADDDGADLDVAVELALVYPAPIRATVDEVGERVRQAVRRLTGHRVRSVSVTVSALLPRSRPRVE</sequence>
<dbReference type="Proteomes" id="UP001206128">
    <property type="component" value="Unassembled WGS sequence"/>
</dbReference>